<feature type="binding site" evidence="6">
    <location>
        <begin position="127"/>
        <end position="128"/>
    </location>
    <ligand>
        <name>S-adenosyl-L-methionine</name>
        <dbReference type="ChEBI" id="CHEBI:59789"/>
    </ligand>
</feature>
<evidence type="ECO:0000313" key="7">
    <source>
        <dbReference type="EMBL" id="QDU91052.1"/>
    </source>
</evidence>
<protein>
    <recommendedName>
        <fullName evidence="6">Ribosomal RNA small subunit methyltransferase G</fullName>
        <ecNumber evidence="6">2.1.1.-</ecNumber>
    </recommendedName>
    <alternativeName>
        <fullName evidence="6">16S rRNA 7-methylguanosine methyltransferase</fullName>
        <shortName evidence="6">16S rRNA m7G methyltransferase</shortName>
    </alternativeName>
</protein>
<dbReference type="HAMAP" id="MF_00074">
    <property type="entry name" value="16SrRNA_methyltr_G"/>
    <property type="match status" value="1"/>
</dbReference>
<evidence type="ECO:0000256" key="3">
    <source>
        <dbReference type="ARBA" id="ARBA00022603"/>
    </source>
</evidence>
<comment type="similarity">
    <text evidence="6">Belongs to the methyltransferase superfamily. RNA methyltransferase RsmG family.</text>
</comment>
<keyword evidence="4 6" id="KW-0808">Transferase</keyword>
<sequence length="224" mass="24725">MTAEPDTLAEALGLCGIELPADKIERLDAYRTLLWDWNTKLNLTRHTTLEKFASRDIVDTLELSKLIPNRARVLDVGSGGGVPGLVLAIVRPDLRLSVCDSVQKKSKVLEAITAELGLPARVFAARVQEVLEVSTYDTLVARAVAPLSKLLTLLAPHWDSFDQLLLIKGRSWADERGEARHLGLLTGKELRKAAEYTTPRTDAVSVVLRIWPEGRELPDEAEEA</sequence>
<evidence type="ECO:0000256" key="4">
    <source>
        <dbReference type="ARBA" id="ARBA00022679"/>
    </source>
</evidence>
<keyword evidence="2 6" id="KW-0698">rRNA processing</keyword>
<reference evidence="7 8" key="1">
    <citation type="submission" date="2019-02" db="EMBL/GenBank/DDBJ databases">
        <title>Deep-cultivation of Planctomycetes and their phenomic and genomic characterization uncovers novel biology.</title>
        <authorList>
            <person name="Wiegand S."/>
            <person name="Jogler M."/>
            <person name="Boedeker C."/>
            <person name="Pinto D."/>
            <person name="Vollmers J."/>
            <person name="Rivas-Marin E."/>
            <person name="Kohn T."/>
            <person name="Peeters S.H."/>
            <person name="Heuer A."/>
            <person name="Rast P."/>
            <person name="Oberbeckmann S."/>
            <person name="Bunk B."/>
            <person name="Jeske O."/>
            <person name="Meyerdierks A."/>
            <person name="Storesund J.E."/>
            <person name="Kallscheuer N."/>
            <person name="Luecker S."/>
            <person name="Lage O.M."/>
            <person name="Pohl T."/>
            <person name="Merkel B.J."/>
            <person name="Hornburger P."/>
            <person name="Mueller R.-W."/>
            <person name="Bruemmer F."/>
            <person name="Labrenz M."/>
            <person name="Spormann A.M."/>
            <person name="Op den Camp H."/>
            <person name="Overmann J."/>
            <person name="Amann R."/>
            <person name="Jetten M.S.M."/>
            <person name="Mascher T."/>
            <person name="Medema M.H."/>
            <person name="Devos D.P."/>
            <person name="Kaster A.-K."/>
            <person name="Ovreas L."/>
            <person name="Rohde M."/>
            <person name="Galperin M.Y."/>
            <person name="Jogler C."/>
        </authorList>
    </citation>
    <scope>NUCLEOTIDE SEQUENCE [LARGE SCALE GENOMIC DNA]</scope>
    <source>
        <strain evidence="7 8">Pla175</strain>
    </source>
</reference>
<comment type="subcellular location">
    <subcellularLocation>
        <location evidence="6">Cytoplasm</location>
    </subcellularLocation>
</comment>
<feature type="binding site" evidence="6">
    <location>
        <position position="142"/>
    </location>
    <ligand>
        <name>S-adenosyl-L-methionine</name>
        <dbReference type="ChEBI" id="CHEBI:59789"/>
    </ligand>
</feature>
<dbReference type="Gene3D" id="3.40.50.150">
    <property type="entry name" value="Vaccinia Virus protein VP39"/>
    <property type="match status" value="1"/>
</dbReference>
<dbReference type="GO" id="GO:0005829">
    <property type="term" value="C:cytosol"/>
    <property type="evidence" value="ECO:0007669"/>
    <property type="project" value="TreeGrafter"/>
</dbReference>
<name>A0A518DI29_9BACT</name>
<evidence type="ECO:0000256" key="2">
    <source>
        <dbReference type="ARBA" id="ARBA00022552"/>
    </source>
</evidence>
<evidence type="ECO:0000256" key="6">
    <source>
        <dbReference type="HAMAP-Rule" id="MF_00074"/>
    </source>
</evidence>
<dbReference type="EC" id="2.1.1.-" evidence="6"/>
<comment type="function">
    <text evidence="6">Specifically methylates the N7 position of a guanine in 16S rRNA.</text>
</comment>
<evidence type="ECO:0000256" key="1">
    <source>
        <dbReference type="ARBA" id="ARBA00022490"/>
    </source>
</evidence>
<dbReference type="PIRSF" id="PIRSF003078">
    <property type="entry name" value="GidB"/>
    <property type="match status" value="1"/>
</dbReference>
<dbReference type="Proteomes" id="UP000317429">
    <property type="component" value="Chromosome"/>
</dbReference>
<organism evidence="7 8">
    <name type="scientific">Pirellulimonas nuda</name>
    <dbReference type="NCBI Taxonomy" id="2528009"/>
    <lineage>
        <taxon>Bacteria</taxon>
        <taxon>Pseudomonadati</taxon>
        <taxon>Planctomycetota</taxon>
        <taxon>Planctomycetia</taxon>
        <taxon>Pirellulales</taxon>
        <taxon>Lacipirellulaceae</taxon>
        <taxon>Pirellulimonas</taxon>
    </lineage>
</organism>
<comment type="caution">
    <text evidence="6">Lacks conserved residue(s) required for the propagation of feature annotation.</text>
</comment>
<accession>A0A518DI29</accession>
<feature type="binding site" evidence="6">
    <location>
        <position position="77"/>
    </location>
    <ligand>
        <name>S-adenosyl-L-methionine</name>
        <dbReference type="ChEBI" id="CHEBI:59789"/>
    </ligand>
</feature>
<dbReference type="EMBL" id="CP036291">
    <property type="protein sequence ID" value="QDU91052.1"/>
    <property type="molecule type" value="Genomic_DNA"/>
</dbReference>
<evidence type="ECO:0000313" key="8">
    <source>
        <dbReference type="Proteomes" id="UP000317429"/>
    </source>
</evidence>
<evidence type="ECO:0000256" key="5">
    <source>
        <dbReference type="ARBA" id="ARBA00022691"/>
    </source>
</evidence>
<keyword evidence="1 6" id="KW-0963">Cytoplasm</keyword>
<dbReference type="PANTHER" id="PTHR31760">
    <property type="entry name" value="S-ADENOSYL-L-METHIONINE-DEPENDENT METHYLTRANSFERASES SUPERFAMILY PROTEIN"/>
    <property type="match status" value="1"/>
</dbReference>
<gene>
    <name evidence="6 7" type="primary">rsmG</name>
    <name evidence="7" type="ORF">Pla175_44690</name>
</gene>
<dbReference type="KEGG" id="pnd:Pla175_44690"/>
<dbReference type="PANTHER" id="PTHR31760:SF0">
    <property type="entry name" value="S-ADENOSYL-L-METHIONINE-DEPENDENT METHYLTRANSFERASES SUPERFAMILY PROTEIN"/>
    <property type="match status" value="1"/>
</dbReference>
<dbReference type="SUPFAM" id="SSF53335">
    <property type="entry name" value="S-adenosyl-L-methionine-dependent methyltransferases"/>
    <property type="match status" value="1"/>
</dbReference>
<proteinExistence type="inferred from homology"/>
<dbReference type="Pfam" id="PF02527">
    <property type="entry name" value="GidB"/>
    <property type="match status" value="1"/>
</dbReference>
<dbReference type="RefSeq" id="WP_145290762.1">
    <property type="nucleotide sequence ID" value="NZ_CP036291.1"/>
</dbReference>
<dbReference type="InterPro" id="IPR003682">
    <property type="entry name" value="rRNA_ssu_MeTfrase_G"/>
</dbReference>
<keyword evidence="3 6" id="KW-0489">Methyltransferase</keyword>
<keyword evidence="8" id="KW-1185">Reference proteome</keyword>
<dbReference type="GO" id="GO:0070043">
    <property type="term" value="F:rRNA (guanine-N7-)-methyltransferase activity"/>
    <property type="evidence" value="ECO:0007669"/>
    <property type="project" value="UniProtKB-UniRule"/>
</dbReference>
<dbReference type="OrthoDB" id="9808773at2"/>
<dbReference type="NCBIfam" id="TIGR00138">
    <property type="entry name" value="rsmG_gidB"/>
    <property type="match status" value="1"/>
</dbReference>
<dbReference type="AlphaFoldDB" id="A0A518DI29"/>
<keyword evidence="5 6" id="KW-0949">S-adenosyl-L-methionine</keyword>
<dbReference type="InterPro" id="IPR029063">
    <property type="entry name" value="SAM-dependent_MTases_sf"/>
</dbReference>